<dbReference type="SUPFAM" id="SSF47413">
    <property type="entry name" value="lambda repressor-like DNA-binding domains"/>
    <property type="match status" value="1"/>
</dbReference>
<dbReference type="SMART" id="SM00530">
    <property type="entry name" value="HTH_XRE"/>
    <property type="match status" value="1"/>
</dbReference>
<feature type="domain" description="HTH cro/C1-type" evidence="2">
    <location>
        <begin position="11"/>
        <end position="65"/>
    </location>
</feature>
<dbReference type="PANTHER" id="PTHR46558:SF13">
    <property type="entry name" value="HTH-TYPE TRANSCRIPTIONAL REGULATOR IMMR"/>
    <property type="match status" value="1"/>
</dbReference>
<protein>
    <submittedName>
        <fullName evidence="3">Helix-turn-helix transcriptional regulator</fullName>
    </submittedName>
</protein>
<dbReference type="Proteomes" id="UP000823913">
    <property type="component" value="Unassembled WGS sequence"/>
</dbReference>
<dbReference type="InterPro" id="IPR010982">
    <property type="entry name" value="Lambda_DNA-bd_dom_sf"/>
</dbReference>
<dbReference type="PANTHER" id="PTHR46558">
    <property type="entry name" value="TRACRIPTIONAL REGULATORY PROTEIN-RELATED-RELATED"/>
    <property type="match status" value="1"/>
</dbReference>
<reference evidence="3" key="1">
    <citation type="submission" date="2020-10" db="EMBL/GenBank/DDBJ databases">
        <authorList>
            <person name="Gilroy R."/>
        </authorList>
    </citation>
    <scope>NUCLEOTIDE SEQUENCE</scope>
    <source>
        <strain evidence="3">ChiW16-3235</strain>
    </source>
</reference>
<dbReference type="Gene3D" id="1.10.260.40">
    <property type="entry name" value="lambda repressor-like DNA-binding domains"/>
    <property type="match status" value="1"/>
</dbReference>
<evidence type="ECO:0000256" key="1">
    <source>
        <dbReference type="ARBA" id="ARBA00023125"/>
    </source>
</evidence>
<name>A0A9D1E6X2_9FIRM</name>
<dbReference type="Pfam" id="PF01381">
    <property type="entry name" value="HTH_3"/>
    <property type="match status" value="1"/>
</dbReference>
<comment type="caution">
    <text evidence="3">The sequence shown here is derived from an EMBL/GenBank/DDBJ whole genome shotgun (WGS) entry which is preliminary data.</text>
</comment>
<evidence type="ECO:0000259" key="2">
    <source>
        <dbReference type="PROSITE" id="PS50943"/>
    </source>
</evidence>
<keyword evidence="1" id="KW-0238">DNA-binding</keyword>
<dbReference type="AlphaFoldDB" id="A0A9D1E6X2"/>
<evidence type="ECO:0000313" key="4">
    <source>
        <dbReference type="Proteomes" id="UP000823913"/>
    </source>
</evidence>
<dbReference type="CDD" id="cd00093">
    <property type="entry name" value="HTH_XRE"/>
    <property type="match status" value="1"/>
</dbReference>
<gene>
    <name evidence="3" type="ORF">IAB94_06110</name>
</gene>
<dbReference type="PROSITE" id="PS50943">
    <property type="entry name" value="HTH_CROC1"/>
    <property type="match status" value="1"/>
</dbReference>
<reference evidence="3" key="2">
    <citation type="journal article" date="2021" name="PeerJ">
        <title>Extensive microbial diversity within the chicken gut microbiome revealed by metagenomics and culture.</title>
        <authorList>
            <person name="Gilroy R."/>
            <person name="Ravi A."/>
            <person name="Getino M."/>
            <person name="Pursley I."/>
            <person name="Horton D.L."/>
            <person name="Alikhan N.F."/>
            <person name="Baker D."/>
            <person name="Gharbi K."/>
            <person name="Hall N."/>
            <person name="Watson M."/>
            <person name="Adriaenssens E.M."/>
            <person name="Foster-Nyarko E."/>
            <person name="Jarju S."/>
            <person name="Secka A."/>
            <person name="Antonio M."/>
            <person name="Oren A."/>
            <person name="Chaudhuri R.R."/>
            <person name="La Ragione R."/>
            <person name="Hildebrand F."/>
            <person name="Pallen M.J."/>
        </authorList>
    </citation>
    <scope>NUCLEOTIDE SEQUENCE</scope>
    <source>
        <strain evidence="3">ChiW16-3235</strain>
    </source>
</reference>
<dbReference type="InterPro" id="IPR001387">
    <property type="entry name" value="Cro/C1-type_HTH"/>
</dbReference>
<sequence length="81" mass="9635">MNISKKIGENLKSARKQAGYTQTQVAKKMFMTQQQYSRFENGVFQLNYEQILKLCELFDVTPNYIFGYDDWLINRFFAIGY</sequence>
<organism evidence="3 4">
    <name type="scientific">Candidatus Coproplasma avicola</name>
    <dbReference type="NCBI Taxonomy" id="2840744"/>
    <lineage>
        <taxon>Bacteria</taxon>
        <taxon>Bacillati</taxon>
        <taxon>Bacillota</taxon>
        <taxon>Clostridia</taxon>
        <taxon>Eubacteriales</taxon>
        <taxon>Candidatus Coproplasma</taxon>
    </lineage>
</organism>
<proteinExistence type="predicted"/>
<accession>A0A9D1E6X2</accession>
<evidence type="ECO:0000313" key="3">
    <source>
        <dbReference type="EMBL" id="HIR67603.1"/>
    </source>
</evidence>
<dbReference type="GO" id="GO:0003677">
    <property type="term" value="F:DNA binding"/>
    <property type="evidence" value="ECO:0007669"/>
    <property type="project" value="UniProtKB-KW"/>
</dbReference>
<dbReference type="EMBL" id="DVHK01000121">
    <property type="protein sequence ID" value="HIR67603.1"/>
    <property type="molecule type" value="Genomic_DNA"/>
</dbReference>